<protein>
    <submittedName>
        <fullName evidence="7">Alkaline phosphatase</fullName>
        <ecNumber evidence="7">3.1.3.1</ecNumber>
    </submittedName>
</protein>
<evidence type="ECO:0000256" key="6">
    <source>
        <dbReference type="SAM" id="MobiDB-lite"/>
    </source>
</evidence>
<evidence type="ECO:0000256" key="2">
    <source>
        <dbReference type="ARBA" id="ARBA00022723"/>
    </source>
</evidence>
<dbReference type="Proteomes" id="UP000011910">
    <property type="component" value="Unassembled WGS sequence"/>
</dbReference>
<keyword evidence="3" id="KW-0732">Signal</keyword>
<keyword evidence="1 4" id="KW-0597">Phosphoprotein</keyword>
<evidence type="ECO:0000256" key="5">
    <source>
        <dbReference type="PIRSR" id="PIRSR031924-51"/>
    </source>
</evidence>
<dbReference type="GO" id="GO:0004035">
    <property type="term" value="F:alkaline phosphatase activity"/>
    <property type="evidence" value="ECO:0007669"/>
    <property type="project" value="UniProtKB-EC"/>
</dbReference>
<dbReference type="PIRSF" id="PIRSF031924">
    <property type="entry name" value="Pi-irrepressible_AP"/>
    <property type="match status" value="1"/>
</dbReference>
<sequence length="552" mass="61355">MAACKTQPPAPAADSSSSPPAPEAVQEALQEPQRPATKLIVGLVIDQMRPEYLTRFAQGFTEGGFKRLMREGFVNYNTHYNYIPTFTGPGHASIFSGATPATHGIIGNNWYSREEARSVYCAGDPDEKPVGSETGMAASPHRLLVTNLADELKLATNRRAKVVGVSLKDRSAVMPAGHIPDGAYWYDKTTGRFITSTYYMEQLPGWMQQFNGRQLAKQYLDSTWTLLLPEAAYQNSGPDNQPYERVFAGRTEATFPYVLPELQEQNGGYDILSSTPWGNTLVTEIALAALAGEGLGQDETPDLFTVSYSTPDIIGHDFGLRSRELHDMYLRLDREIARLLDALDAQVGEGNYMLFLTADHAAADVPQFLMDERLPAGYYPEGELKAALNKQLQQRFKQQELVEYITNDQVYLNHTRIRAAKLHLEEVQAEVVNYLVLQPYTVDAYTGSQMRQNEYSGGIRHLLQMGYYRPRSGDVLLVLNPAWMHKISYATTHGSGYTYDTHVPLIWYGNGIKRGGSYRYQAITDIAPTVSQMLGIGLPNGATGSPILEVLE</sequence>
<dbReference type="Pfam" id="PF01663">
    <property type="entry name" value="Phosphodiest"/>
    <property type="match status" value="1"/>
</dbReference>
<dbReference type="Gene3D" id="3.30.1360.150">
    <property type="match status" value="1"/>
</dbReference>
<feature type="active site" description="Phosphothreonine intermediate" evidence="4">
    <location>
        <position position="87"/>
    </location>
</feature>
<keyword evidence="2" id="KW-0479">Metal-binding</keyword>
<dbReference type="eggNOG" id="COG1524">
    <property type="taxonomic scope" value="Bacteria"/>
</dbReference>
<feature type="binding site" evidence="5">
    <location>
        <position position="108"/>
    </location>
    <ligand>
        <name>substrate</name>
    </ligand>
</feature>
<dbReference type="PANTHER" id="PTHR10151:SF120">
    <property type="entry name" value="BIS(5'-ADENOSYL)-TRIPHOSPHATASE"/>
    <property type="match status" value="1"/>
</dbReference>
<dbReference type="EMBL" id="AODQ01000009">
    <property type="protein sequence ID" value="EMR04205.1"/>
    <property type="molecule type" value="Genomic_DNA"/>
</dbReference>
<proteinExistence type="predicted"/>
<evidence type="ECO:0000256" key="3">
    <source>
        <dbReference type="ARBA" id="ARBA00022729"/>
    </source>
</evidence>
<dbReference type="AlphaFoldDB" id="M7NR70"/>
<evidence type="ECO:0000256" key="4">
    <source>
        <dbReference type="PIRSR" id="PIRSR031924-50"/>
    </source>
</evidence>
<dbReference type="PATRIC" id="fig|1279009.4.peg.629"/>
<organism evidence="7 8">
    <name type="scientific">Cesiribacter andamanensis AMV16</name>
    <dbReference type="NCBI Taxonomy" id="1279009"/>
    <lineage>
        <taxon>Bacteria</taxon>
        <taxon>Pseudomonadati</taxon>
        <taxon>Bacteroidota</taxon>
        <taxon>Cytophagia</taxon>
        <taxon>Cytophagales</taxon>
        <taxon>Cesiribacteraceae</taxon>
        <taxon>Cesiribacter</taxon>
    </lineage>
</organism>
<accession>M7NR70</accession>
<dbReference type="Gene3D" id="3.40.720.10">
    <property type="entry name" value="Alkaline Phosphatase, subunit A"/>
    <property type="match status" value="1"/>
</dbReference>
<evidence type="ECO:0000256" key="1">
    <source>
        <dbReference type="ARBA" id="ARBA00022553"/>
    </source>
</evidence>
<dbReference type="PANTHER" id="PTHR10151">
    <property type="entry name" value="ECTONUCLEOTIDE PYROPHOSPHATASE/PHOSPHODIESTERASE"/>
    <property type="match status" value="1"/>
</dbReference>
<dbReference type="EC" id="3.1.3.1" evidence="7"/>
<dbReference type="CDD" id="cd16016">
    <property type="entry name" value="AP-SPAP"/>
    <property type="match status" value="1"/>
</dbReference>
<feature type="region of interest" description="Disordered" evidence="6">
    <location>
        <begin position="1"/>
        <end position="32"/>
    </location>
</feature>
<dbReference type="GO" id="GO:0046872">
    <property type="term" value="F:metal ion binding"/>
    <property type="evidence" value="ECO:0007669"/>
    <property type="project" value="UniProtKB-KW"/>
</dbReference>
<dbReference type="NCBIfam" id="NF042991">
    <property type="entry name" value="alk_phos_PafA"/>
    <property type="match status" value="1"/>
</dbReference>
<keyword evidence="8" id="KW-1185">Reference proteome</keyword>
<evidence type="ECO:0000313" key="8">
    <source>
        <dbReference type="Proteomes" id="UP000011910"/>
    </source>
</evidence>
<dbReference type="InterPro" id="IPR017850">
    <property type="entry name" value="Alkaline_phosphatase_core_sf"/>
</dbReference>
<dbReference type="InterPro" id="IPR002591">
    <property type="entry name" value="Phosphodiest/P_Trfase"/>
</dbReference>
<gene>
    <name evidence="7" type="primary">phoK</name>
    <name evidence="7" type="ORF">ADICEAN_00613</name>
</gene>
<keyword evidence="7" id="KW-0378">Hydrolase</keyword>
<reference evidence="7 8" key="1">
    <citation type="journal article" date="2013" name="Genome Announc.">
        <title>Draft Genome Sequence of Cesiribacter andamanensis Strain AMV16T, Isolated from a Soil Sample from a Mud Volcano in the Andaman Islands, India.</title>
        <authorList>
            <person name="Shivaji S."/>
            <person name="Ara S."/>
            <person name="Begum Z."/>
            <person name="Srinivas T.N."/>
            <person name="Singh A."/>
            <person name="Kumar Pinnaka A."/>
        </authorList>
    </citation>
    <scope>NUCLEOTIDE SEQUENCE [LARGE SCALE GENOMIC DNA]</scope>
    <source>
        <strain evidence="7 8">AMV16</strain>
    </source>
</reference>
<feature type="binding site" evidence="5">
    <location>
        <begin position="168"/>
        <end position="170"/>
    </location>
    <ligand>
        <name>substrate</name>
    </ligand>
</feature>
<evidence type="ECO:0000313" key="7">
    <source>
        <dbReference type="EMBL" id="EMR04205.1"/>
    </source>
</evidence>
<name>M7NR70_9BACT</name>
<dbReference type="InterPro" id="IPR026263">
    <property type="entry name" value="Alkaline_phosphatase_prok"/>
</dbReference>
<dbReference type="STRING" id="1279009.ADICEAN_00613"/>
<dbReference type="SUPFAM" id="SSF53649">
    <property type="entry name" value="Alkaline phosphatase-like"/>
    <property type="match status" value="1"/>
</dbReference>
<comment type="caution">
    <text evidence="7">The sequence shown here is derived from an EMBL/GenBank/DDBJ whole genome shotgun (WGS) entry which is preliminary data.</text>
</comment>